<organism evidence="1 2">
    <name type="scientific">Modicella reniformis</name>
    <dbReference type="NCBI Taxonomy" id="1440133"/>
    <lineage>
        <taxon>Eukaryota</taxon>
        <taxon>Fungi</taxon>
        <taxon>Fungi incertae sedis</taxon>
        <taxon>Mucoromycota</taxon>
        <taxon>Mortierellomycotina</taxon>
        <taxon>Mortierellomycetes</taxon>
        <taxon>Mortierellales</taxon>
        <taxon>Mortierellaceae</taxon>
        <taxon>Modicella</taxon>
    </lineage>
</organism>
<reference evidence="1" key="1">
    <citation type="journal article" date="2020" name="Fungal Divers.">
        <title>Resolving the Mortierellaceae phylogeny through synthesis of multi-gene phylogenetics and phylogenomics.</title>
        <authorList>
            <person name="Vandepol N."/>
            <person name="Liber J."/>
            <person name="Desiro A."/>
            <person name="Na H."/>
            <person name="Kennedy M."/>
            <person name="Barry K."/>
            <person name="Grigoriev I.V."/>
            <person name="Miller A.N."/>
            <person name="O'Donnell K."/>
            <person name="Stajich J.E."/>
            <person name="Bonito G."/>
        </authorList>
    </citation>
    <scope>NUCLEOTIDE SEQUENCE</scope>
    <source>
        <strain evidence="1">MES-2147</strain>
    </source>
</reference>
<accession>A0A9P6MKB6</accession>
<dbReference type="OrthoDB" id="2403609at2759"/>
<evidence type="ECO:0000313" key="2">
    <source>
        <dbReference type="Proteomes" id="UP000749646"/>
    </source>
</evidence>
<dbReference type="EMBL" id="JAAAHW010000128">
    <property type="protein sequence ID" value="KAG0006396.1"/>
    <property type="molecule type" value="Genomic_DNA"/>
</dbReference>
<keyword evidence="2" id="KW-1185">Reference proteome</keyword>
<comment type="caution">
    <text evidence="1">The sequence shown here is derived from an EMBL/GenBank/DDBJ whole genome shotgun (WGS) entry which is preliminary data.</text>
</comment>
<protein>
    <submittedName>
        <fullName evidence="1">Uncharacterized protein</fullName>
    </submittedName>
</protein>
<proteinExistence type="predicted"/>
<name>A0A9P6MKB6_9FUNG</name>
<sequence length="73" mass="8412">RLGVQEDIFIDEALSRQQGTRIFATYQRIGQAPIQMREVVTGMFQVEFISKRDEGIYVKLLIEVFEVFEAEAG</sequence>
<feature type="non-terminal residue" evidence="1">
    <location>
        <position position="73"/>
    </location>
</feature>
<evidence type="ECO:0000313" key="1">
    <source>
        <dbReference type="EMBL" id="KAG0006396.1"/>
    </source>
</evidence>
<dbReference type="AlphaFoldDB" id="A0A9P6MKB6"/>
<dbReference type="Proteomes" id="UP000749646">
    <property type="component" value="Unassembled WGS sequence"/>
</dbReference>
<gene>
    <name evidence="1" type="ORF">BGZ65_008550</name>
</gene>
<feature type="non-terminal residue" evidence="1">
    <location>
        <position position="1"/>
    </location>
</feature>